<proteinExistence type="predicted"/>
<evidence type="ECO:0000256" key="1">
    <source>
        <dbReference type="SAM" id="Coils"/>
    </source>
</evidence>
<organism evidence="3 4">
    <name type="scientific">Flavonifractor plautii</name>
    <name type="common">Fusobacterium plautii</name>
    <dbReference type="NCBI Taxonomy" id="292800"/>
    <lineage>
        <taxon>Bacteria</taxon>
        <taxon>Bacillati</taxon>
        <taxon>Bacillota</taxon>
        <taxon>Clostridia</taxon>
        <taxon>Eubacteriales</taxon>
        <taxon>Oscillospiraceae</taxon>
        <taxon>Flavonifractor</taxon>
    </lineage>
</organism>
<evidence type="ECO:0000256" key="2">
    <source>
        <dbReference type="SAM" id="MobiDB-lite"/>
    </source>
</evidence>
<keyword evidence="1" id="KW-0175">Coiled coil</keyword>
<feature type="coiled-coil region" evidence="1">
    <location>
        <begin position="57"/>
        <end position="84"/>
    </location>
</feature>
<dbReference type="EMBL" id="CYZT01000001">
    <property type="protein sequence ID" value="CUN53002.1"/>
    <property type="molecule type" value="Genomic_DNA"/>
</dbReference>
<reference evidence="3 4" key="1">
    <citation type="submission" date="2015-09" db="EMBL/GenBank/DDBJ databases">
        <authorList>
            <consortium name="Pathogen Informatics"/>
        </authorList>
    </citation>
    <scope>NUCLEOTIDE SEQUENCE [LARGE SCALE GENOMIC DNA]</scope>
    <source>
        <strain evidence="3 4">2789STDY5608854</strain>
    </source>
</reference>
<evidence type="ECO:0000313" key="3">
    <source>
        <dbReference type="EMBL" id="CUN53002.1"/>
    </source>
</evidence>
<dbReference type="Proteomes" id="UP000095746">
    <property type="component" value="Unassembled WGS sequence"/>
</dbReference>
<sequence length="201" mass="22087">MTKEKLMEWGLTEEQANKVMEGLNGSFVTKSRFNEVNEENKTLKAQVSERDGQIETLKKSAGDNTELQNQITALQEANKQKDKDHANEIKALKISNAVDVTLTNAKAKNNTAVKALLAAFLEKAELADDGTVKGLDDEIGKLTKGEDTAFLFDTSGKAKFKGAKAAEKSDPHNQPTGDDLSKMSYDELCKYMEENPDAVLE</sequence>
<protein>
    <submittedName>
        <fullName evidence="3">Phage minor structural protein GP20</fullName>
    </submittedName>
</protein>
<feature type="region of interest" description="Disordered" evidence="2">
    <location>
        <begin position="161"/>
        <end position="182"/>
    </location>
</feature>
<evidence type="ECO:0000313" key="4">
    <source>
        <dbReference type="Proteomes" id="UP000095746"/>
    </source>
</evidence>
<dbReference type="AlphaFoldDB" id="A0A173XMA7"/>
<gene>
    <name evidence="3" type="ORF">ERS852411_00041</name>
</gene>
<dbReference type="InterPro" id="IPR009636">
    <property type="entry name" value="SCAF"/>
</dbReference>
<accession>A0A173XMA7</accession>
<name>A0A173XMA7_FLAPL</name>
<dbReference type="Pfam" id="PF06810">
    <property type="entry name" value="Phage_scaffold"/>
    <property type="match status" value="1"/>
</dbReference>